<dbReference type="InterPro" id="IPR001881">
    <property type="entry name" value="EGF-like_Ca-bd_dom"/>
</dbReference>
<dbReference type="SMART" id="SM00181">
    <property type="entry name" value="EGF"/>
    <property type="match status" value="6"/>
</dbReference>
<dbReference type="PANTHER" id="PTHR46513">
    <property type="entry name" value="VITELLOGENIN RECEPTOR-LIKE PROTEIN-RELATED-RELATED"/>
    <property type="match status" value="1"/>
</dbReference>
<keyword evidence="4" id="KW-1015">Disulfide bond</keyword>
<dbReference type="Gene3D" id="3.30.950.30">
    <property type="entry name" value="Schlafen, AAA domain"/>
    <property type="match status" value="1"/>
</dbReference>
<reference evidence="7" key="1">
    <citation type="submission" date="2020-04" db="EMBL/GenBank/DDBJ databases">
        <authorList>
            <person name="Alioto T."/>
            <person name="Alioto T."/>
            <person name="Gomez Garrido J."/>
        </authorList>
    </citation>
    <scope>NUCLEOTIDE SEQUENCE</scope>
    <source>
        <strain evidence="7">A484AB</strain>
    </source>
</reference>
<dbReference type="Pfam" id="PF12947">
    <property type="entry name" value="EGF_3"/>
    <property type="match status" value="2"/>
</dbReference>
<dbReference type="PROSITE" id="PS01186">
    <property type="entry name" value="EGF_2"/>
    <property type="match status" value="4"/>
</dbReference>
<organism evidence="7 8">
    <name type="scientific">Paramuricea clavata</name>
    <name type="common">Red gorgonian</name>
    <name type="synonym">Violescent sea-whip</name>
    <dbReference type="NCBI Taxonomy" id="317549"/>
    <lineage>
        <taxon>Eukaryota</taxon>
        <taxon>Metazoa</taxon>
        <taxon>Cnidaria</taxon>
        <taxon>Anthozoa</taxon>
        <taxon>Octocorallia</taxon>
        <taxon>Malacalcyonacea</taxon>
        <taxon>Plexauridae</taxon>
        <taxon>Paramuricea</taxon>
    </lineage>
</organism>
<proteinExistence type="predicted"/>
<dbReference type="InterPro" id="IPR050778">
    <property type="entry name" value="Cueball_EGF_LRP_Nidogen"/>
</dbReference>
<dbReference type="Pfam" id="PF00058">
    <property type="entry name" value="Ldl_recept_b"/>
    <property type="match status" value="1"/>
</dbReference>
<dbReference type="SMART" id="SM00179">
    <property type="entry name" value="EGF_CA"/>
    <property type="match status" value="4"/>
</dbReference>
<evidence type="ECO:0000256" key="1">
    <source>
        <dbReference type="ARBA" id="ARBA00022536"/>
    </source>
</evidence>
<dbReference type="PROSITE" id="PS50026">
    <property type="entry name" value="EGF_3"/>
    <property type="match status" value="4"/>
</dbReference>
<dbReference type="PANTHER" id="PTHR46513:SF13">
    <property type="entry name" value="EGF-LIKE DOMAIN-CONTAINING PROTEIN"/>
    <property type="match status" value="1"/>
</dbReference>
<dbReference type="GO" id="GO:0017147">
    <property type="term" value="F:Wnt-protein binding"/>
    <property type="evidence" value="ECO:0007669"/>
    <property type="project" value="TreeGrafter"/>
</dbReference>
<evidence type="ECO:0000313" key="7">
    <source>
        <dbReference type="EMBL" id="CAB4029828.1"/>
    </source>
</evidence>
<dbReference type="Gene3D" id="2.10.25.10">
    <property type="entry name" value="Laminin"/>
    <property type="match status" value="5"/>
</dbReference>
<dbReference type="SUPFAM" id="SSF63825">
    <property type="entry name" value="YWTD domain"/>
    <property type="match status" value="1"/>
</dbReference>
<accession>A0A6S7JGA7</accession>
<keyword evidence="2" id="KW-0732">Signal</keyword>
<dbReference type="InterPro" id="IPR038461">
    <property type="entry name" value="Schlafen_AlbA_2_dom_sf"/>
</dbReference>
<protein>
    <submittedName>
        <fullName evidence="7">Nidogen-1-like isoform X2</fullName>
    </submittedName>
</protein>
<dbReference type="InterPro" id="IPR000742">
    <property type="entry name" value="EGF"/>
</dbReference>
<dbReference type="Gene3D" id="2.120.10.30">
    <property type="entry name" value="TolB, C-terminal domain"/>
    <property type="match status" value="1"/>
</dbReference>
<comment type="caution">
    <text evidence="5">Lacks conserved residue(s) required for the propagation of feature annotation.</text>
</comment>
<gene>
    <name evidence="7" type="ORF">PACLA_8A016490</name>
</gene>
<name>A0A6S7JGA7_PARCT</name>
<dbReference type="InterPro" id="IPR049883">
    <property type="entry name" value="NOTCH1_EGF-like"/>
</dbReference>
<evidence type="ECO:0000256" key="4">
    <source>
        <dbReference type="ARBA" id="ARBA00023157"/>
    </source>
</evidence>
<evidence type="ECO:0000256" key="2">
    <source>
        <dbReference type="ARBA" id="ARBA00022729"/>
    </source>
</evidence>
<dbReference type="SMART" id="SM00135">
    <property type="entry name" value="LY"/>
    <property type="match status" value="2"/>
</dbReference>
<dbReference type="PROSITE" id="PS01187">
    <property type="entry name" value="EGF_CA"/>
    <property type="match status" value="2"/>
</dbReference>
<evidence type="ECO:0000256" key="5">
    <source>
        <dbReference type="PROSITE-ProRule" id="PRU00076"/>
    </source>
</evidence>
<dbReference type="InterPro" id="IPR000152">
    <property type="entry name" value="EGF-type_Asp/Asn_hydroxyl_site"/>
</dbReference>
<dbReference type="InterPro" id="IPR007421">
    <property type="entry name" value="Schlafen_AlbA_2_dom"/>
</dbReference>
<dbReference type="OrthoDB" id="5945312at2759"/>
<dbReference type="PROSITE" id="PS00010">
    <property type="entry name" value="ASX_HYDROXYL"/>
    <property type="match status" value="3"/>
</dbReference>
<dbReference type="Proteomes" id="UP001152795">
    <property type="component" value="Unassembled WGS sequence"/>
</dbReference>
<dbReference type="EMBL" id="CACRXK020016441">
    <property type="protein sequence ID" value="CAB4029828.1"/>
    <property type="molecule type" value="Genomic_DNA"/>
</dbReference>
<dbReference type="InterPro" id="IPR018097">
    <property type="entry name" value="EGF_Ca-bd_CS"/>
</dbReference>
<sequence length="567" mass="63219">MPFNEDDTHEFRHCKETKGLSSSVIARPACAFLNAGKGGTVYLGVKKTGVVSGVEISRKSRDRLRCGVDELLNEFRPAVRYDKYQVSFVPVAEEESAQNRRRNIEIIPDVFVIEVSFNKCSGTVHTTSKNKCYFRCGNANSEYSIQDVRKWVIREQETFYNDQINILKRELSASKQKLETDGFSLIILDANECDDGESNCHGYAICTNTIGSYTCKCRPGYLGNGRECAYDDPCKDVLCSSYARCLVRDGSPICQCHPGYYGDGQICRDYNECEAERDSCDKNARCVNVAGGYKCFCLPGFLGDGFSCESDGSCGGRKCHRNAECAEIDSVKQCQCKKGFLGSGLVCVDVNECSNTTRVECPPFSRCFNTLGAYECRCDADYEWNGVECKLVCLRCLNGGQCLKSGCLCREGYSGERCQWGPNNLIDIYRFTVGDEFLVFTQGSTMQRLSLPPTQSSIGVLLQTTRGLLVALDFDHMNKMIYFTDVARRTIWRVAFNGTGAEEIISEGLSSPEGIAVDYVGGNLYWTDSMFDRVEVSKLDGSDRKVLFSTRLINPRSIVVHPERGYV</sequence>
<dbReference type="SUPFAM" id="SSF57184">
    <property type="entry name" value="Growth factor receptor domain"/>
    <property type="match status" value="1"/>
</dbReference>
<dbReference type="GO" id="GO:0060070">
    <property type="term" value="P:canonical Wnt signaling pathway"/>
    <property type="evidence" value="ECO:0007669"/>
    <property type="project" value="TreeGrafter"/>
</dbReference>
<evidence type="ECO:0000256" key="6">
    <source>
        <dbReference type="PROSITE-ProRule" id="PRU00461"/>
    </source>
</evidence>
<keyword evidence="1 5" id="KW-0245">EGF-like domain</keyword>
<dbReference type="Pfam" id="PF07645">
    <property type="entry name" value="EGF_CA"/>
    <property type="match status" value="1"/>
</dbReference>
<dbReference type="GO" id="GO:0005886">
    <property type="term" value="C:plasma membrane"/>
    <property type="evidence" value="ECO:0007669"/>
    <property type="project" value="TreeGrafter"/>
</dbReference>
<evidence type="ECO:0000313" key="8">
    <source>
        <dbReference type="Proteomes" id="UP001152795"/>
    </source>
</evidence>
<dbReference type="FunFam" id="2.10.25.10:FF:000038">
    <property type="entry name" value="Fibrillin 2"/>
    <property type="match status" value="3"/>
</dbReference>
<dbReference type="GO" id="GO:0042813">
    <property type="term" value="F:Wnt receptor activity"/>
    <property type="evidence" value="ECO:0007669"/>
    <property type="project" value="TreeGrafter"/>
</dbReference>
<feature type="repeat" description="LDL-receptor class B" evidence="6">
    <location>
        <begin position="479"/>
        <end position="521"/>
    </location>
</feature>
<dbReference type="CDD" id="cd00054">
    <property type="entry name" value="EGF_CA"/>
    <property type="match status" value="3"/>
</dbReference>
<dbReference type="AlphaFoldDB" id="A0A6S7JGA7"/>
<dbReference type="InterPro" id="IPR024731">
    <property type="entry name" value="NELL2-like_EGF"/>
</dbReference>
<dbReference type="Pfam" id="PF04326">
    <property type="entry name" value="SLFN_AlbA_2"/>
    <property type="match status" value="1"/>
</dbReference>
<evidence type="ECO:0000256" key="3">
    <source>
        <dbReference type="ARBA" id="ARBA00022737"/>
    </source>
</evidence>
<feature type="repeat" description="LDL-receptor class B" evidence="6">
    <location>
        <begin position="522"/>
        <end position="564"/>
    </location>
</feature>
<dbReference type="PROSITE" id="PS51120">
    <property type="entry name" value="LDLRB"/>
    <property type="match status" value="2"/>
</dbReference>
<keyword evidence="3" id="KW-0677">Repeat</keyword>
<dbReference type="GO" id="GO:0005509">
    <property type="term" value="F:calcium ion binding"/>
    <property type="evidence" value="ECO:0007669"/>
    <property type="project" value="InterPro"/>
</dbReference>
<dbReference type="InterPro" id="IPR011042">
    <property type="entry name" value="6-blade_b-propeller_TolB-like"/>
</dbReference>
<dbReference type="InterPro" id="IPR009030">
    <property type="entry name" value="Growth_fac_rcpt_cys_sf"/>
</dbReference>
<dbReference type="InterPro" id="IPR000033">
    <property type="entry name" value="LDLR_classB_rpt"/>
</dbReference>
<keyword evidence="8" id="KW-1185">Reference proteome</keyword>
<comment type="caution">
    <text evidence="7">The sequence shown here is derived from an EMBL/GenBank/DDBJ whole genome shotgun (WGS) entry which is preliminary data.</text>
</comment>